<feature type="compositionally biased region" description="Low complexity" evidence="2">
    <location>
        <begin position="7"/>
        <end position="26"/>
    </location>
</feature>
<sequence>MFGKFFANSPAAAQAPAVPQGASQPGITWSAAEGWETLPPPAREKFLALRDEAEDAHAALEPLRLQIDEIRIDRLKAESRVSRIERETLERLNGEQPGLAAERERVGRLSAEMDRLQARYDARAAAWRAKRLTVSAIEDYYRQAGGPFSLAAPIPTPAPAKGEGLLDLIGRLRQKIAALREQRQAVLDAPVPSADAKRLAIAQIEALAARPASSG</sequence>
<dbReference type="RefSeq" id="WP_281803619.1">
    <property type="nucleotide sequence ID" value="NZ_BSEC01000001.1"/>
</dbReference>
<gene>
    <name evidence="3" type="ORF">LMG27198_26600</name>
</gene>
<evidence type="ECO:0000313" key="3">
    <source>
        <dbReference type="EMBL" id="GLI93668.1"/>
    </source>
</evidence>
<evidence type="ECO:0000313" key="4">
    <source>
        <dbReference type="Proteomes" id="UP001144323"/>
    </source>
</evidence>
<keyword evidence="4" id="KW-1185">Reference proteome</keyword>
<proteinExistence type="predicted"/>
<name>A0A9W6LSK1_9HYPH</name>
<organism evidence="3 4">
    <name type="scientific">Methylocystis echinoides</name>
    <dbReference type="NCBI Taxonomy" id="29468"/>
    <lineage>
        <taxon>Bacteria</taxon>
        <taxon>Pseudomonadati</taxon>
        <taxon>Pseudomonadota</taxon>
        <taxon>Alphaproteobacteria</taxon>
        <taxon>Hyphomicrobiales</taxon>
        <taxon>Methylocystaceae</taxon>
        <taxon>Methylocystis</taxon>
    </lineage>
</organism>
<evidence type="ECO:0000256" key="1">
    <source>
        <dbReference type="SAM" id="Coils"/>
    </source>
</evidence>
<accession>A0A9W6LSK1</accession>
<feature type="coiled-coil region" evidence="1">
    <location>
        <begin position="67"/>
        <end position="119"/>
    </location>
</feature>
<comment type="caution">
    <text evidence="3">The sequence shown here is derived from an EMBL/GenBank/DDBJ whole genome shotgun (WGS) entry which is preliminary data.</text>
</comment>
<dbReference type="Proteomes" id="UP001144323">
    <property type="component" value="Unassembled WGS sequence"/>
</dbReference>
<reference evidence="3" key="1">
    <citation type="journal article" date="2023" name="Int. J. Syst. Evol. Microbiol.">
        <title>Methylocystis iwaonis sp. nov., a type II methane-oxidizing bacterium from surface soil of a rice paddy field in Japan, and emended description of the genus Methylocystis (ex Whittenbury et al. 1970) Bowman et al. 1993.</title>
        <authorList>
            <person name="Kaise H."/>
            <person name="Sawadogo J.B."/>
            <person name="Alam M.S."/>
            <person name="Ueno C."/>
            <person name="Dianou D."/>
            <person name="Shinjo R."/>
            <person name="Asakawa S."/>
        </authorList>
    </citation>
    <scope>NUCLEOTIDE SEQUENCE</scope>
    <source>
        <strain evidence="3">LMG27198</strain>
    </source>
</reference>
<feature type="region of interest" description="Disordered" evidence="2">
    <location>
        <begin position="1"/>
        <end position="35"/>
    </location>
</feature>
<dbReference type="EMBL" id="BSEC01000001">
    <property type="protein sequence ID" value="GLI93668.1"/>
    <property type="molecule type" value="Genomic_DNA"/>
</dbReference>
<protein>
    <submittedName>
        <fullName evidence="3">Uncharacterized protein</fullName>
    </submittedName>
</protein>
<evidence type="ECO:0000256" key="2">
    <source>
        <dbReference type="SAM" id="MobiDB-lite"/>
    </source>
</evidence>
<dbReference type="AlphaFoldDB" id="A0A9W6LSK1"/>
<keyword evidence="1" id="KW-0175">Coiled coil</keyword>